<evidence type="ECO:0000256" key="1">
    <source>
        <dbReference type="ARBA" id="ARBA00022896"/>
    </source>
</evidence>
<proteinExistence type="predicted"/>
<evidence type="ECO:0000313" key="2">
    <source>
        <dbReference type="EMBL" id="ARD23530.1"/>
    </source>
</evidence>
<name>A0ABM6JN39_9GAMM</name>
<gene>
    <name evidence="2" type="ORF">SJ2017_3270</name>
</gene>
<keyword evidence="3" id="KW-1185">Reference proteome</keyword>
<protein>
    <submittedName>
        <fullName evidence="2">2OG-Fe(II) oxygenase</fullName>
    </submittedName>
</protein>
<evidence type="ECO:0000313" key="3">
    <source>
        <dbReference type="Proteomes" id="UP000191820"/>
    </source>
</evidence>
<accession>A0ABM6JN39</accession>
<reference evidence="2 3" key="1">
    <citation type="submission" date="2017-03" db="EMBL/GenBank/DDBJ databases">
        <title>Genome sequencing of Shewanella japonica KCTC 22435.</title>
        <authorList>
            <person name="Kim K.M."/>
        </authorList>
    </citation>
    <scope>NUCLEOTIDE SEQUENCE [LARGE SCALE GENOMIC DNA]</scope>
    <source>
        <strain evidence="2 3">KCTC 22435</strain>
    </source>
</reference>
<keyword evidence="1" id="KW-0847">Vitamin C</keyword>
<dbReference type="Gene3D" id="2.60.120.620">
    <property type="entry name" value="q2cbj1_9rhob like domain"/>
    <property type="match status" value="1"/>
</dbReference>
<dbReference type="SUPFAM" id="SSF51197">
    <property type="entry name" value="Clavaminate synthase-like"/>
    <property type="match status" value="1"/>
</dbReference>
<dbReference type="PANTHER" id="PTHR24014">
    <property type="entry name" value="2-OXOGLUTARATE AND IRON-DEPENDENT OXYGENASE DOMAIN-CONTAINING PROTEIN 2"/>
    <property type="match status" value="1"/>
</dbReference>
<dbReference type="Proteomes" id="UP000191820">
    <property type="component" value="Chromosome"/>
</dbReference>
<dbReference type="RefSeq" id="WP_080916483.1">
    <property type="nucleotide sequence ID" value="NZ_CP020472.1"/>
</dbReference>
<dbReference type="EMBL" id="CP020472">
    <property type="protein sequence ID" value="ARD23530.1"/>
    <property type="molecule type" value="Genomic_DNA"/>
</dbReference>
<organism evidence="2 3">
    <name type="scientific">Shewanella japonica</name>
    <dbReference type="NCBI Taxonomy" id="93973"/>
    <lineage>
        <taxon>Bacteria</taxon>
        <taxon>Pseudomonadati</taxon>
        <taxon>Pseudomonadota</taxon>
        <taxon>Gammaproteobacteria</taxon>
        <taxon>Alteromonadales</taxon>
        <taxon>Shewanellaceae</taxon>
        <taxon>Shewanella</taxon>
    </lineage>
</organism>
<sequence length="303" mass="34570">MRPNQLQRARATSLPSREDMLQRSPSVQQFWDDNTELFSEAWHEWEASEQTNLLPLNDALLDSKLREAVTQAWQDPNKEKAVRELLYEVAPGVFSFQLFAPEKLAILRDFLTKAADAEIPLRPPYGIVLNRGGAMLDPRSEGYLAAPEFQHFYRSLLDNYMRPIARLLFPEVTGYDTQTFGFSIQYQPNKDTSLRMHSDASSVTLNINLNLPEEHFTGSGVNFYDANTGKMVEQVFEPGIALIHRGHVPHAAQPIISGERTNMVLWLYGDNGQIPMQGINNTQHDAKQRWTTPTTNFDRYAPF</sequence>
<dbReference type="PANTHER" id="PTHR24014:SF4">
    <property type="entry name" value="2-OXOGLUTARATE AND IRON-DEPENDENT OXYGENASE DOMAIN-CONTAINING PROTEIN 2"/>
    <property type="match status" value="1"/>
</dbReference>